<evidence type="ECO:0000256" key="1">
    <source>
        <dbReference type="ARBA" id="ARBA00005234"/>
    </source>
</evidence>
<organism evidence="5 6">
    <name type="scientific">Pyrus ussuriensis x Pyrus communis</name>
    <dbReference type="NCBI Taxonomy" id="2448454"/>
    <lineage>
        <taxon>Eukaryota</taxon>
        <taxon>Viridiplantae</taxon>
        <taxon>Streptophyta</taxon>
        <taxon>Embryophyta</taxon>
        <taxon>Tracheophyta</taxon>
        <taxon>Spermatophyta</taxon>
        <taxon>Magnoliopsida</taxon>
        <taxon>eudicotyledons</taxon>
        <taxon>Gunneridae</taxon>
        <taxon>Pentapetalae</taxon>
        <taxon>rosids</taxon>
        <taxon>fabids</taxon>
        <taxon>Rosales</taxon>
        <taxon>Rosaceae</taxon>
        <taxon>Amygdaloideae</taxon>
        <taxon>Maleae</taxon>
        <taxon>Pyrus</taxon>
    </lineage>
</organism>
<proteinExistence type="inferred from homology"/>
<evidence type="ECO:0000313" key="6">
    <source>
        <dbReference type="Proteomes" id="UP000327157"/>
    </source>
</evidence>
<gene>
    <name evidence="5" type="ORF">D8674_034136</name>
</gene>
<dbReference type="SUPFAM" id="SSF54001">
    <property type="entry name" value="Cysteine proteinases"/>
    <property type="match status" value="1"/>
</dbReference>
<keyword evidence="2 5" id="KW-0645">Protease</keyword>
<dbReference type="Gene3D" id="3.40.395.10">
    <property type="entry name" value="Adenoviral Proteinase, Chain A"/>
    <property type="match status" value="1"/>
</dbReference>
<keyword evidence="3" id="KW-0378">Hydrolase</keyword>
<feature type="domain" description="Ubiquitin-like protease family profile" evidence="4">
    <location>
        <begin position="41"/>
        <end position="136"/>
    </location>
</feature>
<reference evidence="6" key="2">
    <citation type="submission" date="2019-10" db="EMBL/GenBank/DDBJ databases">
        <title>A de novo genome assembly of a pear dwarfing rootstock.</title>
        <authorList>
            <person name="Wang F."/>
            <person name="Wang J."/>
            <person name="Li S."/>
            <person name="Zhang Y."/>
            <person name="Fang M."/>
            <person name="Ma L."/>
            <person name="Zhao Y."/>
            <person name="Jiang S."/>
        </authorList>
    </citation>
    <scope>NUCLEOTIDE SEQUENCE [LARGE SCALE GENOMIC DNA]</scope>
</reference>
<dbReference type="InterPro" id="IPR038765">
    <property type="entry name" value="Papain-like_cys_pep_sf"/>
</dbReference>
<evidence type="ECO:0000259" key="4">
    <source>
        <dbReference type="Pfam" id="PF02902"/>
    </source>
</evidence>
<dbReference type="OrthoDB" id="1680482at2759"/>
<dbReference type="InterPro" id="IPR003653">
    <property type="entry name" value="Peptidase_C48_C"/>
</dbReference>
<dbReference type="GO" id="GO:0008234">
    <property type="term" value="F:cysteine-type peptidase activity"/>
    <property type="evidence" value="ECO:0007669"/>
    <property type="project" value="InterPro"/>
</dbReference>
<dbReference type="GO" id="GO:0006508">
    <property type="term" value="P:proteolysis"/>
    <property type="evidence" value="ECO:0007669"/>
    <property type="project" value="UniProtKB-KW"/>
</dbReference>
<comment type="similarity">
    <text evidence="1">Belongs to the peptidase C48 family.</text>
</comment>
<dbReference type="Pfam" id="PF02902">
    <property type="entry name" value="Peptidase_C48"/>
    <property type="match status" value="1"/>
</dbReference>
<evidence type="ECO:0000256" key="3">
    <source>
        <dbReference type="ARBA" id="ARBA00022801"/>
    </source>
</evidence>
<reference evidence="5 6" key="1">
    <citation type="submission" date="2019-09" db="EMBL/GenBank/DDBJ databases">
        <authorList>
            <person name="Ou C."/>
        </authorList>
    </citation>
    <scope>NUCLEOTIDE SEQUENCE [LARGE SCALE GENOMIC DNA]</scope>
    <source>
        <strain evidence="5">S2</strain>
        <tissue evidence="5">Leaf</tissue>
    </source>
</reference>
<name>A0A5N5HSW9_9ROSA</name>
<dbReference type="Proteomes" id="UP000327157">
    <property type="component" value="Chromosome 8"/>
</dbReference>
<protein>
    <submittedName>
        <fullName evidence="5">Sentrin-specific protease 1-like</fullName>
    </submittedName>
</protein>
<keyword evidence="6" id="KW-1185">Reference proteome</keyword>
<dbReference type="AlphaFoldDB" id="A0A5N5HSW9"/>
<reference evidence="5 6" key="3">
    <citation type="submission" date="2019-11" db="EMBL/GenBank/DDBJ databases">
        <title>A de novo genome assembly of a pear dwarfing rootstock.</title>
        <authorList>
            <person name="Wang F."/>
            <person name="Wang J."/>
            <person name="Li S."/>
            <person name="Zhang Y."/>
            <person name="Fang M."/>
            <person name="Ma L."/>
            <person name="Zhao Y."/>
            <person name="Jiang S."/>
        </authorList>
    </citation>
    <scope>NUCLEOTIDE SEQUENCE [LARGE SCALE GENOMIC DNA]</scope>
    <source>
        <strain evidence="5">S2</strain>
        <tissue evidence="5">Leaf</tissue>
    </source>
</reference>
<dbReference type="EMBL" id="SMOL01000148">
    <property type="protein sequence ID" value="KAB2629341.1"/>
    <property type="molecule type" value="Genomic_DNA"/>
</dbReference>
<evidence type="ECO:0000313" key="5">
    <source>
        <dbReference type="EMBL" id="KAB2629341.1"/>
    </source>
</evidence>
<evidence type="ECO:0000256" key="2">
    <source>
        <dbReference type="ARBA" id="ARBA00022670"/>
    </source>
</evidence>
<sequence length="159" mass="18159">MKSKEWKGVACKSYESVLYRTLTGNGVEFGASWVKDVDRMNLTVGKIMVYDSLMSKTNIRKATTKLASLASVLPDYRPWPIIASQKCPQQHNGGDCCIFTLEMIEFLFCGLPSDRITTANIPEYRLRMAIDMLHHLHNVQCVVHDSNLWLTINFLYICH</sequence>
<accession>A0A5N5HSW9</accession>
<comment type="caution">
    <text evidence="5">The sequence shown here is derived from an EMBL/GenBank/DDBJ whole genome shotgun (WGS) entry which is preliminary data.</text>
</comment>